<keyword evidence="4 7" id="KW-0862">Zinc</keyword>
<evidence type="ECO:0000259" key="8">
    <source>
        <dbReference type="SMART" id="SM00829"/>
    </source>
</evidence>
<dbReference type="InterPro" id="IPR036291">
    <property type="entry name" value="NAD(P)-bd_dom_sf"/>
</dbReference>
<dbReference type="Gene3D" id="3.90.180.10">
    <property type="entry name" value="Medium-chain alcohol dehydrogenases, catalytic domain"/>
    <property type="match status" value="1"/>
</dbReference>
<evidence type="ECO:0000313" key="10">
    <source>
        <dbReference type="Proteomes" id="UP000093902"/>
    </source>
</evidence>
<name>A0A1A0R0N8_MYCPR</name>
<comment type="caution">
    <text evidence="9">The sequence shown here is derived from an EMBL/GenBank/DDBJ whole genome shotgun (WGS) entry which is preliminary data.</text>
</comment>
<evidence type="ECO:0000256" key="1">
    <source>
        <dbReference type="ARBA" id="ARBA00001947"/>
    </source>
</evidence>
<dbReference type="Pfam" id="PF00107">
    <property type="entry name" value="ADH_zinc_N"/>
    <property type="match status" value="1"/>
</dbReference>
<gene>
    <name evidence="9" type="ORF">A5792_25825</name>
</gene>
<evidence type="ECO:0000256" key="7">
    <source>
        <dbReference type="RuleBase" id="RU361277"/>
    </source>
</evidence>
<evidence type="ECO:0000256" key="3">
    <source>
        <dbReference type="ARBA" id="ARBA00022723"/>
    </source>
</evidence>
<protein>
    <recommendedName>
        <fullName evidence="8">Enoyl reductase (ER) domain-containing protein</fullName>
    </recommendedName>
</protein>
<evidence type="ECO:0000256" key="4">
    <source>
        <dbReference type="ARBA" id="ARBA00022833"/>
    </source>
</evidence>
<dbReference type="PANTHER" id="PTHR43880:SF12">
    <property type="entry name" value="ALCOHOL DEHYDROGENASE CLASS-3"/>
    <property type="match status" value="1"/>
</dbReference>
<accession>A0A1A0R0N8</accession>
<dbReference type="GO" id="GO:0046294">
    <property type="term" value="P:formaldehyde catabolic process"/>
    <property type="evidence" value="ECO:0007669"/>
    <property type="project" value="TreeGrafter"/>
</dbReference>
<dbReference type="FunFam" id="3.40.50.720:FF:000003">
    <property type="entry name" value="S-(hydroxymethyl)glutathione dehydrogenase"/>
    <property type="match status" value="1"/>
</dbReference>
<dbReference type="PANTHER" id="PTHR43880">
    <property type="entry name" value="ALCOHOL DEHYDROGENASE"/>
    <property type="match status" value="1"/>
</dbReference>
<keyword evidence="5" id="KW-0560">Oxidoreductase</keyword>
<comment type="similarity">
    <text evidence="2 7">Belongs to the zinc-containing alcohol dehydrogenase family.</text>
</comment>
<dbReference type="SUPFAM" id="SSF51735">
    <property type="entry name" value="NAD(P)-binding Rossmann-fold domains"/>
    <property type="match status" value="1"/>
</dbReference>
<dbReference type="GO" id="GO:0051903">
    <property type="term" value="F:S-(hydroxymethyl)glutathione dehydrogenase [NAD(P)+] activity"/>
    <property type="evidence" value="ECO:0007669"/>
    <property type="project" value="TreeGrafter"/>
</dbReference>
<dbReference type="InterPro" id="IPR011032">
    <property type="entry name" value="GroES-like_sf"/>
</dbReference>
<dbReference type="Gene3D" id="3.40.50.720">
    <property type="entry name" value="NAD(P)-binding Rossmann-like Domain"/>
    <property type="match status" value="1"/>
</dbReference>
<proteinExistence type="inferred from homology"/>
<dbReference type="PROSITE" id="PS00059">
    <property type="entry name" value="ADH_ZINC"/>
    <property type="match status" value="1"/>
</dbReference>
<keyword evidence="3 7" id="KW-0479">Metal-binding</keyword>
<evidence type="ECO:0000256" key="5">
    <source>
        <dbReference type="ARBA" id="ARBA00023002"/>
    </source>
</evidence>
<evidence type="ECO:0000256" key="2">
    <source>
        <dbReference type="ARBA" id="ARBA00008072"/>
    </source>
</evidence>
<dbReference type="Proteomes" id="UP000093902">
    <property type="component" value="Unassembled WGS sequence"/>
</dbReference>
<dbReference type="InterPro" id="IPR013149">
    <property type="entry name" value="ADH-like_C"/>
</dbReference>
<dbReference type="InterPro" id="IPR002328">
    <property type="entry name" value="ADH_Zn_CS"/>
</dbReference>
<dbReference type="AlphaFoldDB" id="A0A1A0R0N8"/>
<dbReference type="InterPro" id="IPR013154">
    <property type="entry name" value="ADH-like_N"/>
</dbReference>
<evidence type="ECO:0000313" key="9">
    <source>
        <dbReference type="EMBL" id="OBB27339.1"/>
    </source>
</evidence>
<organism evidence="9 10">
    <name type="scientific">Mycolicibacterium peregrinum</name>
    <name type="common">Mycobacterium peregrinum</name>
    <dbReference type="NCBI Taxonomy" id="43304"/>
    <lineage>
        <taxon>Bacteria</taxon>
        <taxon>Bacillati</taxon>
        <taxon>Actinomycetota</taxon>
        <taxon>Actinomycetes</taxon>
        <taxon>Mycobacteriales</taxon>
        <taxon>Mycobacteriaceae</taxon>
        <taxon>Mycolicibacterium</taxon>
    </lineage>
</organism>
<dbReference type="EMBL" id="LZSO01000031">
    <property type="protein sequence ID" value="OBB27339.1"/>
    <property type="molecule type" value="Genomic_DNA"/>
</dbReference>
<dbReference type="SMART" id="SM00829">
    <property type="entry name" value="PKS_ER"/>
    <property type="match status" value="1"/>
</dbReference>
<reference evidence="10" key="1">
    <citation type="submission" date="2016-06" db="EMBL/GenBank/DDBJ databases">
        <authorList>
            <person name="Sutton G."/>
            <person name="Brinkac L."/>
            <person name="Sanka R."/>
            <person name="Adams M."/>
            <person name="Lau E."/>
            <person name="Mehaffy C."/>
            <person name="Tameris M."/>
            <person name="Hatherill M."/>
            <person name="Hanekom W."/>
            <person name="Mahomed H."/>
            <person name="Mcshane H."/>
        </authorList>
    </citation>
    <scope>NUCLEOTIDE SEQUENCE [LARGE SCALE GENOMIC DNA]</scope>
    <source>
        <strain evidence="10">852002-51209_SCH5440388</strain>
    </source>
</reference>
<evidence type="ECO:0000256" key="6">
    <source>
        <dbReference type="ARBA" id="ARBA00023027"/>
    </source>
</evidence>
<dbReference type="InterPro" id="IPR020843">
    <property type="entry name" value="ER"/>
</dbReference>
<dbReference type="GO" id="GO:0005829">
    <property type="term" value="C:cytosol"/>
    <property type="evidence" value="ECO:0007669"/>
    <property type="project" value="TreeGrafter"/>
</dbReference>
<keyword evidence="6" id="KW-0520">NAD</keyword>
<dbReference type="GO" id="GO:0008270">
    <property type="term" value="F:zinc ion binding"/>
    <property type="evidence" value="ECO:0007669"/>
    <property type="project" value="InterPro"/>
</dbReference>
<dbReference type="Pfam" id="PF08240">
    <property type="entry name" value="ADH_N"/>
    <property type="match status" value="1"/>
</dbReference>
<feature type="domain" description="Enoyl reductase (ER)" evidence="8">
    <location>
        <begin position="10"/>
        <end position="359"/>
    </location>
</feature>
<sequence length="362" mass="38016">MRSAVLHELGADLSVETVTPLPPGPRDVIVEVRASGICHTDLSMRNGLFPTMFSGPMIGGHEGAGIVLDVGSQVSRVAVGDRVVTSFRPACGTCTYCTDGRTHLCDSLASLMQRPRAVRSDHTRVNTMSGIGTFSQFLTCDEASVVPVRTDLPDAHLALLGCGMTTGVGAALFTAHVRPGTTVAVVGCGGVGLSVIQGAVVAGAARIIAIDPVASKRELALRTGATDVIDPSAHPAAEQVREMTRGRGVDFAFDVVGGPVTFASTYAMLDKGGLIVLVGYGPIDSELRLPAFDLQSQEKMVKGCVAGSAQIRRDFQKFIDLIEHGRLRTDDMVSHEVALDGINDAMQAMLSGDVIRSVITTF</sequence>
<dbReference type="SUPFAM" id="SSF50129">
    <property type="entry name" value="GroES-like"/>
    <property type="match status" value="2"/>
</dbReference>
<comment type="cofactor">
    <cofactor evidence="1 7">
        <name>Zn(2+)</name>
        <dbReference type="ChEBI" id="CHEBI:29105"/>
    </cofactor>
</comment>